<dbReference type="InterPro" id="IPR009091">
    <property type="entry name" value="RCC1/BLIP-II"/>
</dbReference>
<organism evidence="2 3">
    <name type="scientific">Croceimicrobium hydrocarbonivorans</name>
    <dbReference type="NCBI Taxonomy" id="2761580"/>
    <lineage>
        <taxon>Bacteria</taxon>
        <taxon>Pseudomonadati</taxon>
        <taxon>Bacteroidota</taxon>
        <taxon>Flavobacteriia</taxon>
        <taxon>Flavobacteriales</taxon>
        <taxon>Owenweeksiaceae</taxon>
        <taxon>Croceimicrobium</taxon>
    </lineage>
</organism>
<evidence type="ECO:0000313" key="3">
    <source>
        <dbReference type="Proteomes" id="UP000516305"/>
    </source>
</evidence>
<name>A0A7H0VHB2_9FLAO</name>
<dbReference type="SUPFAM" id="SSF50985">
    <property type="entry name" value="RCC1/BLIP-II"/>
    <property type="match status" value="1"/>
</dbReference>
<dbReference type="EMBL" id="CP060139">
    <property type="protein sequence ID" value="QNR25110.1"/>
    <property type="molecule type" value="Genomic_DNA"/>
</dbReference>
<keyword evidence="1" id="KW-0472">Membrane</keyword>
<evidence type="ECO:0000313" key="2">
    <source>
        <dbReference type="EMBL" id="QNR25110.1"/>
    </source>
</evidence>
<dbReference type="KEGG" id="chyd:H4K34_04535"/>
<dbReference type="Proteomes" id="UP000516305">
    <property type="component" value="Chromosome"/>
</dbReference>
<reference evidence="2 3" key="1">
    <citation type="submission" date="2020-08" db="EMBL/GenBank/DDBJ databases">
        <title>Croceimicrobium hydrocarbonivorans gen. nov., sp. nov., a novel marine bacterium isolated from a bacterial consortium that degrades polyethylene terephthalate.</title>
        <authorList>
            <person name="Liu R."/>
        </authorList>
    </citation>
    <scope>NUCLEOTIDE SEQUENCE [LARGE SCALE GENOMIC DNA]</scope>
    <source>
        <strain evidence="2 3">A20-9</strain>
    </source>
</reference>
<keyword evidence="3" id="KW-1185">Reference proteome</keyword>
<keyword evidence="1" id="KW-1133">Transmembrane helix</keyword>
<gene>
    <name evidence="2" type="ORF">H4K34_04535</name>
</gene>
<dbReference type="Gene3D" id="2.130.10.30">
    <property type="entry name" value="Regulator of chromosome condensation 1/beta-lactamase-inhibitor protein II"/>
    <property type="match status" value="1"/>
</dbReference>
<dbReference type="AlphaFoldDB" id="A0A7H0VHB2"/>
<protein>
    <submittedName>
        <fullName evidence="2">Uncharacterized protein</fullName>
    </submittedName>
</protein>
<feature type="transmembrane region" description="Helical" evidence="1">
    <location>
        <begin position="95"/>
        <end position="112"/>
    </location>
</feature>
<sequence length="123" mass="13551">MLGTGDTLSTSTPIKLKLPVGICAIGGGCFQSLAVDTAGNIWTMGDNPSGQQGQGNYDRLHYPKKVLFEAKAGEPNNGLVTTIQSINYKFWISRILKYLLFITSIFLNIYLYKKLKLTMAKKS</sequence>
<keyword evidence="1" id="KW-0812">Transmembrane</keyword>
<proteinExistence type="predicted"/>
<accession>A0A7H0VHB2</accession>
<evidence type="ECO:0000256" key="1">
    <source>
        <dbReference type="SAM" id="Phobius"/>
    </source>
</evidence>